<evidence type="ECO:0000259" key="7">
    <source>
        <dbReference type="PROSITE" id="PS50850"/>
    </source>
</evidence>
<feature type="compositionally biased region" description="Low complexity" evidence="5">
    <location>
        <begin position="820"/>
        <end position="836"/>
    </location>
</feature>
<feature type="transmembrane region" description="Helical" evidence="6">
    <location>
        <begin position="686"/>
        <end position="706"/>
    </location>
</feature>
<evidence type="ECO:0000256" key="4">
    <source>
        <dbReference type="ARBA" id="ARBA00023136"/>
    </source>
</evidence>
<protein>
    <recommendedName>
        <fullName evidence="7">Major facilitator superfamily (MFS) profile domain-containing protein</fullName>
    </recommendedName>
</protein>
<dbReference type="InterPro" id="IPR005828">
    <property type="entry name" value="MFS_sugar_transport-like"/>
</dbReference>
<evidence type="ECO:0000256" key="2">
    <source>
        <dbReference type="ARBA" id="ARBA00022692"/>
    </source>
</evidence>
<dbReference type="PANTHER" id="PTHR48021">
    <property type="match status" value="1"/>
</dbReference>
<feature type="domain" description="Major facilitator superfamily (MFS) profile" evidence="7">
    <location>
        <begin position="195"/>
        <end position="740"/>
    </location>
</feature>
<keyword evidence="2 6" id="KW-0812">Transmembrane</keyword>
<feature type="region of interest" description="Disordered" evidence="5">
    <location>
        <begin position="976"/>
        <end position="1006"/>
    </location>
</feature>
<feature type="transmembrane region" description="Helical" evidence="6">
    <location>
        <begin position="243"/>
        <end position="261"/>
    </location>
</feature>
<dbReference type="GO" id="GO:0022857">
    <property type="term" value="F:transmembrane transporter activity"/>
    <property type="evidence" value="ECO:0007669"/>
    <property type="project" value="InterPro"/>
</dbReference>
<gene>
    <name evidence="8" type="primary">5568062</name>
</gene>
<feature type="compositionally biased region" description="Basic residues" evidence="5">
    <location>
        <begin position="56"/>
        <end position="75"/>
    </location>
</feature>
<evidence type="ECO:0000256" key="6">
    <source>
        <dbReference type="SAM" id="Phobius"/>
    </source>
</evidence>
<reference evidence="8 9" key="1">
    <citation type="submission" date="2017-06" db="EMBL/GenBank/DDBJ databases">
        <title>Aedes aegypti genome working group (AGWG) sequencing and assembly.</title>
        <authorList>
            <consortium name="Aedes aegypti Genome Working Group (AGWG)"/>
            <person name="Matthews B.J."/>
        </authorList>
    </citation>
    <scope>NUCLEOTIDE SEQUENCE [LARGE SCALE GENOMIC DNA]</scope>
    <source>
        <strain evidence="8 9">LVP_AGWG</strain>
    </source>
</reference>
<dbReference type="FunFam" id="1.20.1250.20:FF:000515">
    <property type="entry name" value="Uncharacterized protein, isoform B"/>
    <property type="match status" value="1"/>
</dbReference>
<feature type="transmembrane region" description="Helical" evidence="6">
    <location>
        <begin position="511"/>
        <end position="533"/>
    </location>
</feature>
<feature type="transmembrane region" description="Helical" evidence="6">
    <location>
        <begin position="648"/>
        <end position="674"/>
    </location>
</feature>
<keyword evidence="9" id="KW-1185">Reference proteome</keyword>
<dbReference type="EnsemblMetazoa" id="AAEL006482-RB">
    <property type="protein sequence ID" value="AAEL006482-PB"/>
    <property type="gene ID" value="AAEL006482"/>
</dbReference>
<sequence length="1062" mass="119788">MFVFLVVLRITHNPELCDSFTNYRELSKKGQDRKYNDFHELQANFKELQVKDKSKTKQMMRKGNRKKKKKKKQNKFHFEGETFKDPDPYQLAVRKTKYESQKGKFVFEGEKFADPDPFGLAIRKTSLSSYDDKDVRHEYMSQLNHAHPRLVHGSMEYYNKDAYIGKLDGEDEDDDDSSLDEEQQGCCNRAALSQFLAVSVKNVLLLGYGMTLGFSTIVIPAIQGGEGRGPSMEEGFTLSRDEISWLSSINLICVPLGCLFSGMLTQPIGRRRAMQIVNIPMFIAWILFHLADDVHFLYCGLALAGFSGGLSEAPVLTYVAEITQPRFRGMLAATGSTCVILGVLIQFFMGSFLRWRTVALCSACIPVISFILLFFVPESPVWLAKKHKPKQARRALAWLRGWVPEEQIEQEYSDLVKHMEEISEREKDFTAAKKMKLYTSRPFLKPFGLITLCFFIGHFSGMTTLQTYAVQIFHTLKAPIDKYYATILLGVSELLGTLFCVGLVRFSGKRPLVFVSTIGCAICFFSVASYAYFLHMIPGPSVNNVVANVSAIRTDVRVIPLNHTEVLSIATDDSLAALVQNTTNELSFLKHNDSTGVIYDNLNFNPLYINGSYDDTVNTDIRYGEYVRTVFPRDVLVNIPNANENKYLWLPLTLLLGSAFLTHMGIRLIPWMLIGELFAPSIRSGASGIAGGTGYIFGFLANKLFLKMLATFTLPGTFWIYSAITVFGTIILHKFLPETEGKSLVEIEQYFATKRKDSIHLDLDLEAPPKPKPRSSISSLTAVPPPLPPRSHPLKDDLGRIRKTSHIAQSRKMSETSNPSRKISTTSTKSRRSSSSNQSAQSYNLHDAVTPVEAVMENYRKISASKMPVTPPAVVPSSQYPISVVPPRTTAITVTQPEEPTHFTTTQRYRKISDAKRKISTVLDPVIEGIVQTTPTRVQPPHYHRHKRHGKPTSLEGFDVRTWDSNIKFEKMLRKRRKSIDRDDDDDDDDNYKDDGQGSNTSISQHDLRQLKQHIQQRDAHLMAMGRLRSRQNSGSLNMLNKVGLDNRAFVGSDQSVNETQM</sequence>
<keyword evidence="3 6" id="KW-1133">Transmembrane helix</keyword>
<accession>A0A903U6X8</accession>
<feature type="region of interest" description="Disordered" evidence="5">
    <location>
        <begin position="937"/>
        <end position="957"/>
    </location>
</feature>
<feature type="transmembrane region" description="Helical" evidence="6">
    <location>
        <begin position="331"/>
        <end position="349"/>
    </location>
</feature>
<feature type="transmembrane region" description="Helical" evidence="6">
    <location>
        <begin position="297"/>
        <end position="319"/>
    </location>
</feature>
<evidence type="ECO:0000256" key="5">
    <source>
        <dbReference type="SAM" id="MobiDB-lite"/>
    </source>
</evidence>
<dbReference type="PROSITE" id="PS00217">
    <property type="entry name" value="SUGAR_TRANSPORT_2"/>
    <property type="match status" value="1"/>
</dbReference>
<dbReference type="AlphaFoldDB" id="A0A903U6X8"/>
<keyword evidence="4 6" id="KW-0472">Membrane</keyword>
<dbReference type="PANTHER" id="PTHR48021:SF39">
    <property type="entry name" value="MAJOR FACILITATOR SUPERFAMILY (MFS) PROFILE DOMAIN-CONTAINING PROTEIN"/>
    <property type="match status" value="1"/>
</dbReference>
<name>A0A903U6X8_AEDAE</name>
<dbReference type="Proteomes" id="UP000008820">
    <property type="component" value="Chromosome 3"/>
</dbReference>
<dbReference type="InterPro" id="IPR020846">
    <property type="entry name" value="MFS_dom"/>
</dbReference>
<feature type="compositionally biased region" description="Basic residues" evidence="5">
    <location>
        <begin position="942"/>
        <end position="951"/>
    </location>
</feature>
<dbReference type="Gene3D" id="1.20.1250.20">
    <property type="entry name" value="MFS general substrate transporter like domains"/>
    <property type="match status" value="2"/>
</dbReference>
<dbReference type="InterPro" id="IPR050549">
    <property type="entry name" value="MFS_Trehalose_Transporter"/>
</dbReference>
<feature type="transmembrane region" description="Helical" evidence="6">
    <location>
        <begin position="203"/>
        <end position="223"/>
    </location>
</feature>
<evidence type="ECO:0000256" key="1">
    <source>
        <dbReference type="ARBA" id="ARBA00004141"/>
    </source>
</evidence>
<feature type="transmembrane region" description="Helical" evidence="6">
    <location>
        <begin position="718"/>
        <end position="736"/>
    </location>
</feature>
<dbReference type="InterPro" id="IPR005829">
    <property type="entry name" value="Sugar_transporter_CS"/>
</dbReference>
<organism evidence="8 9">
    <name type="scientific">Aedes aegypti</name>
    <name type="common">Yellowfever mosquito</name>
    <name type="synonym">Culex aegypti</name>
    <dbReference type="NCBI Taxonomy" id="7159"/>
    <lineage>
        <taxon>Eukaryota</taxon>
        <taxon>Metazoa</taxon>
        <taxon>Ecdysozoa</taxon>
        <taxon>Arthropoda</taxon>
        <taxon>Hexapoda</taxon>
        <taxon>Insecta</taxon>
        <taxon>Pterygota</taxon>
        <taxon>Neoptera</taxon>
        <taxon>Endopterygota</taxon>
        <taxon>Diptera</taxon>
        <taxon>Nematocera</taxon>
        <taxon>Culicoidea</taxon>
        <taxon>Culicidae</taxon>
        <taxon>Culicinae</taxon>
        <taxon>Aedini</taxon>
        <taxon>Aedes</taxon>
        <taxon>Stegomyia</taxon>
    </lineage>
</organism>
<feature type="compositionally biased region" description="Acidic residues" evidence="5">
    <location>
        <begin position="982"/>
        <end position="992"/>
    </location>
</feature>
<evidence type="ECO:0000313" key="9">
    <source>
        <dbReference type="Proteomes" id="UP000008820"/>
    </source>
</evidence>
<dbReference type="Pfam" id="PF00083">
    <property type="entry name" value="Sugar_tr"/>
    <property type="match status" value="2"/>
</dbReference>
<dbReference type="InterPro" id="IPR036259">
    <property type="entry name" value="MFS_trans_sf"/>
</dbReference>
<feature type="transmembrane region" description="Helical" evidence="6">
    <location>
        <begin position="355"/>
        <end position="376"/>
    </location>
</feature>
<dbReference type="PROSITE" id="PS50850">
    <property type="entry name" value="MFS"/>
    <property type="match status" value="1"/>
</dbReference>
<feature type="transmembrane region" description="Helical" evidence="6">
    <location>
        <begin position="443"/>
        <end position="463"/>
    </location>
</feature>
<evidence type="ECO:0000313" key="8">
    <source>
        <dbReference type="EnsemblMetazoa" id="AAEL006482-PB"/>
    </source>
</evidence>
<reference evidence="8" key="2">
    <citation type="submission" date="2022-10" db="UniProtKB">
        <authorList>
            <consortium name="EnsemblMetazoa"/>
        </authorList>
    </citation>
    <scope>IDENTIFICATION</scope>
    <source>
        <strain evidence="8">LVP_AGWG</strain>
    </source>
</reference>
<evidence type="ECO:0000256" key="3">
    <source>
        <dbReference type="ARBA" id="ARBA00022989"/>
    </source>
</evidence>
<dbReference type="SUPFAM" id="SSF103473">
    <property type="entry name" value="MFS general substrate transporter"/>
    <property type="match status" value="1"/>
</dbReference>
<feature type="region of interest" description="Disordered" evidence="5">
    <location>
        <begin position="53"/>
        <end position="80"/>
    </location>
</feature>
<comment type="subcellular location">
    <subcellularLocation>
        <location evidence="1">Membrane</location>
        <topology evidence="1">Multi-pass membrane protein</topology>
    </subcellularLocation>
</comment>
<feature type="region of interest" description="Disordered" evidence="5">
    <location>
        <begin position="762"/>
        <end position="843"/>
    </location>
</feature>
<dbReference type="GO" id="GO:0016020">
    <property type="term" value="C:membrane"/>
    <property type="evidence" value="ECO:0007669"/>
    <property type="project" value="UniProtKB-SubCell"/>
</dbReference>
<dbReference type="OrthoDB" id="6133115at2759"/>
<feature type="transmembrane region" description="Helical" evidence="6">
    <location>
        <begin position="483"/>
        <end position="504"/>
    </location>
</feature>
<proteinExistence type="predicted"/>